<evidence type="ECO:0000256" key="8">
    <source>
        <dbReference type="ARBA" id="ARBA00023196"/>
    </source>
</evidence>
<evidence type="ECO:0000313" key="11">
    <source>
        <dbReference type="Proteomes" id="UP001059824"/>
    </source>
</evidence>
<evidence type="ECO:0008006" key="12">
    <source>
        <dbReference type="Google" id="ProtNLM"/>
    </source>
</evidence>
<gene>
    <name evidence="10" type="ORF">GII36_05525</name>
</gene>
<dbReference type="Pfam" id="PF00231">
    <property type="entry name" value="ATP-synt"/>
    <property type="match status" value="1"/>
</dbReference>
<keyword evidence="8" id="KW-0139">CF(1)</keyword>
<reference evidence="10" key="1">
    <citation type="journal article" date="2021" name="Nat. Microbiol.">
        <title>Cocultivation of an ultrasmall environmental parasitic bacterium with lytic ability against bacteria associated with wastewater foams.</title>
        <authorList>
            <person name="Batinovic S."/>
            <person name="Rose J.J.A."/>
            <person name="Ratcliffe J."/>
            <person name="Seviour R.J."/>
            <person name="Petrovski S."/>
        </authorList>
    </citation>
    <scope>NUCLEOTIDE SEQUENCE</scope>
    <source>
        <strain evidence="10">JR1</strain>
    </source>
</reference>
<keyword evidence="7" id="KW-0472">Membrane</keyword>
<organism evidence="10 11">
    <name type="scientific">Candidatus Mycosynbacter amalyticus</name>
    <dbReference type="NCBI Taxonomy" id="2665156"/>
    <lineage>
        <taxon>Bacteria</taxon>
        <taxon>Candidatus Saccharimonadota</taxon>
        <taxon>Candidatus Saccharimonadota incertae sedis</taxon>
        <taxon>Candidatus Mycosynbacter</taxon>
    </lineage>
</organism>
<dbReference type="GO" id="GO:0045259">
    <property type="term" value="C:proton-transporting ATP synthase complex"/>
    <property type="evidence" value="ECO:0007669"/>
    <property type="project" value="UniProtKB-KW"/>
</dbReference>
<dbReference type="GO" id="GO:0046933">
    <property type="term" value="F:proton-transporting ATP synthase activity, rotational mechanism"/>
    <property type="evidence" value="ECO:0007669"/>
    <property type="project" value="InterPro"/>
</dbReference>
<keyword evidence="11" id="KW-1185">Reference proteome</keyword>
<evidence type="ECO:0000256" key="2">
    <source>
        <dbReference type="ARBA" id="ARBA00004170"/>
    </source>
</evidence>
<dbReference type="PRINTS" id="PR00126">
    <property type="entry name" value="ATPASEGAMMA"/>
</dbReference>
<proteinExistence type="inferred from homology"/>
<comment type="function">
    <text evidence="1">Produces ATP from ADP in the presence of a proton gradient across the membrane. The gamma chain is believed to be important in regulating ATPase activity and the flow of protons through the CF(0) complex.</text>
</comment>
<sequence>MRRPLEIKAEEASVRSVVSLTSALETLSSMQIAKTKNKVLISNQFFDEVWNIYKQIRVDVLFNFGRAPEEVPIDKELLILITAKGGLSGDIDQKLIRKVLAHYDEHLNDVLVIGHHGALKLKQSHIDATYYFELPEKDYINVDPLMDIIKKYARSRIFYQNYISLSQQEIKDVDLSEVVSSKGRVADLDTLTDEHVSEKTHIFEPSSYAVAAYLEQSILRLTISQFIYDSRLAQVASRFKAMSAAKERSIDNANELHTEYNRSKRNQVDTRLKESLAGLKKIRAGGAEA</sequence>
<dbReference type="InterPro" id="IPR035968">
    <property type="entry name" value="ATP_synth_F1_ATPase_gsu"/>
</dbReference>
<dbReference type="Gene3D" id="1.10.287.80">
    <property type="entry name" value="ATP synthase, gamma subunit, helix hairpin domain"/>
    <property type="match status" value="1"/>
</dbReference>
<evidence type="ECO:0000256" key="1">
    <source>
        <dbReference type="ARBA" id="ARBA00003456"/>
    </source>
</evidence>
<dbReference type="RefSeq" id="WP_260763297.1">
    <property type="nucleotide sequence ID" value="NZ_CP045921.1"/>
</dbReference>
<dbReference type="EMBL" id="CP045921">
    <property type="protein sequence ID" value="QHN43278.1"/>
    <property type="molecule type" value="Genomic_DNA"/>
</dbReference>
<keyword evidence="6" id="KW-0406">Ion transport</keyword>
<evidence type="ECO:0000256" key="7">
    <source>
        <dbReference type="ARBA" id="ARBA00023136"/>
    </source>
</evidence>
<evidence type="ECO:0000313" key="10">
    <source>
        <dbReference type="EMBL" id="QHN43278.1"/>
    </source>
</evidence>
<dbReference type="AlphaFoldDB" id="A0A857MMF4"/>
<comment type="similarity">
    <text evidence="3">Belongs to the ATPase gamma chain family.</text>
</comment>
<keyword evidence="4" id="KW-0813">Transport</keyword>
<name>A0A857MMF4_9BACT</name>
<evidence type="ECO:0000256" key="9">
    <source>
        <dbReference type="ARBA" id="ARBA00023310"/>
    </source>
</evidence>
<accession>A0A857MMF4</accession>
<protein>
    <recommendedName>
        <fullName evidence="12">ATP synthase gamma chain</fullName>
    </recommendedName>
</protein>
<evidence type="ECO:0000256" key="5">
    <source>
        <dbReference type="ARBA" id="ARBA00022781"/>
    </source>
</evidence>
<evidence type="ECO:0000256" key="3">
    <source>
        <dbReference type="ARBA" id="ARBA00007681"/>
    </source>
</evidence>
<keyword evidence="9" id="KW-0066">ATP synthesis</keyword>
<dbReference type="Gene3D" id="3.40.1380.10">
    <property type="match status" value="1"/>
</dbReference>
<dbReference type="Proteomes" id="UP001059824">
    <property type="component" value="Chromosome"/>
</dbReference>
<evidence type="ECO:0000256" key="4">
    <source>
        <dbReference type="ARBA" id="ARBA00022448"/>
    </source>
</evidence>
<evidence type="ECO:0000256" key="6">
    <source>
        <dbReference type="ARBA" id="ARBA00023065"/>
    </source>
</evidence>
<keyword evidence="5" id="KW-0375">Hydrogen ion transport</keyword>
<dbReference type="InterPro" id="IPR000131">
    <property type="entry name" value="ATP_synth_F1_gsu"/>
</dbReference>
<comment type="subcellular location">
    <subcellularLocation>
        <location evidence="2">Membrane</location>
        <topology evidence="2">Peripheral membrane protein</topology>
    </subcellularLocation>
</comment>
<dbReference type="SUPFAM" id="SSF52943">
    <property type="entry name" value="ATP synthase (F1-ATPase), gamma subunit"/>
    <property type="match status" value="1"/>
</dbReference>
<dbReference type="KEGG" id="mama:GII36_05525"/>